<dbReference type="Pfam" id="PF04149">
    <property type="entry name" value="DUF397"/>
    <property type="match status" value="1"/>
</dbReference>
<reference evidence="2 3" key="1">
    <citation type="submission" date="2021-10" db="EMBL/GenBank/DDBJ databases">
        <title>Streptomyces sp. strain SMC 277, a novel streptomycete isolated from soil.</title>
        <authorList>
            <person name="Chanama M."/>
        </authorList>
    </citation>
    <scope>NUCLEOTIDE SEQUENCE [LARGE SCALE GENOMIC DNA]</scope>
    <source>
        <strain evidence="2 3">SMC 277</strain>
    </source>
</reference>
<proteinExistence type="predicted"/>
<evidence type="ECO:0000313" key="2">
    <source>
        <dbReference type="EMBL" id="MCB5182074.1"/>
    </source>
</evidence>
<accession>A0ABS8BBR9</accession>
<protein>
    <submittedName>
        <fullName evidence="2">DUF397 domain-containing protein</fullName>
    </submittedName>
</protein>
<dbReference type="EMBL" id="JAJAUY010000104">
    <property type="protein sequence ID" value="MCB5182074.1"/>
    <property type="molecule type" value="Genomic_DNA"/>
</dbReference>
<evidence type="ECO:0000259" key="1">
    <source>
        <dbReference type="Pfam" id="PF04149"/>
    </source>
</evidence>
<feature type="domain" description="DUF397" evidence="1">
    <location>
        <begin position="5"/>
        <end position="58"/>
    </location>
</feature>
<organism evidence="2 3">
    <name type="scientific">Streptomyces antimicrobicus</name>
    <dbReference type="NCBI Taxonomy" id="2883108"/>
    <lineage>
        <taxon>Bacteria</taxon>
        <taxon>Bacillati</taxon>
        <taxon>Actinomycetota</taxon>
        <taxon>Actinomycetes</taxon>
        <taxon>Kitasatosporales</taxon>
        <taxon>Streptomycetaceae</taxon>
        <taxon>Streptomyces</taxon>
    </lineage>
</organism>
<gene>
    <name evidence="2" type="ORF">LG632_22165</name>
</gene>
<name>A0ABS8BBR9_9ACTN</name>
<evidence type="ECO:0000313" key="3">
    <source>
        <dbReference type="Proteomes" id="UP001199054"/>
    </source>
</evidence>
<comment type="caution">
    <text evidence="2">The sequence shown here is derived from an EMBL/GenBank/DDBJ whole genome shotgun (WGS) entry which is preliminary data.</text>
</comment>
<dbReference type="RefSeq" id="WP_226729174.1">
    <property type="nucleotide sequence ID" value="NZ_JAJAUY010000104.1"/>
</dbReference>
<dbReference type="InterPro" id="IPR007278">
    <property type="entry name" value="DUF397"/>
</dbReference>
<sequence>MSTALKWFKSSYSGSEGGACVEVAACPEAVHVRDSKLSASPRLRLAPQAWSALTDWVRQGPAA</sequence>
<keyword evidence="3" id="KW-1185">Reference proteome</keyword>
<dbReference type="Proteomes" id="UP001199054">
    <property type="component" value="Unassembled WGS sequence"/>
</dbReference>